<evidence type="ECO:0000259" key="2">
    <source>
        <dbReference type="Pfam" id="PF08241"/>
    </source>
</evidence>
<keyword evidence="3" id="KW-0489">Methyltransferase</keyword>
<protein>
    <submittedName>
        <fullName evidence="3">Class I SAM-dependent methyltransferase</fullName>
    </submittedName>
</protein>
<keyword evidence="4" id="KW-1185">Reference proteome</keyword>
<dbReference type="PANTHER" id="PTHR44068">
    <property type="entry name" value="ZGC:194242"/>
    <property type="match status" value="1"/>
</dbReference>
<keyword evidence="1" id="KW-0808">Transferase</keyword>
<dbReference type="Pfam" id="PF08241">
    <property type="entry name" value="Methyltransf_11"/>
    <property type="match status" value="1"/>
</dbReference>
<evidence type="ECO:0000313" key="4">
    <source>
        <dbReference type="Proteomes" id="UP000663903"/>
    </source>
</evidence>
<dbReference type="CDD" id="cd02440">
    <property type="entry name" value="AdoMet_MTases"/>
    <property type="match status" value="1"/>
</dbReference>
<dbReference type="KEGG" id="otd:J1M35_00425"/>
<proteinExistence type="predicted"/>
<gene>
    <name evidence="3" type="ORF">J1M35_00425</name>
</gene>
<evidence type="ECO:0000313" key="3">
    <source>
        <dbReference type="EMBL" id="QTD45432.1"/>
    </source>
</evidence>
<dbReference type="InterPro" id="IPR029063">
    <property type="entry name" value="SAM-dependent_MTases_sf"/>
</dbReference>
<dbReference type="InterPro" id="IPR013216">
    <property type="entry name" value="Methyltransf_11"/>
</dbReference>
<dbReference type="SUPFAM" id="SSF53335">
    <property type="entry name" value="S-adenosyl-L-methionine-dependent methyltransferases"/>
    <property type="match status" value="1"/>
</dbReference>
<dbReference type="Gene3D" id="3.40.50.150">
    <property type="entry name" value="Vaccinia Virus protein VP39"/>
    <property type="match status" value="1"/>
</dbReference>
<organism evidence="3 4">
    <name type="scientific">Ottowia testudinis</name>
    <dbReference type="NCBI Taxonomy" id="2816950"/>
    <lineage>
        <taxon>Bacteria</taxon>
        <taxon>Pseudomonadati</taxon>
        <taxon>Pseudomonadota</taxon>
        <taxon>Betaproteobacteria</taxon>
        <taxon>Burkholderiales</taxon>
        <taxon>Comamonadaceae</taxon>
        <taxon>Ottowia</taxon>
    </lineage>
</organism>
<evidence type="ECO:0000256" key="1">
    <source>
        <dbReference type="ARBA" id="ARBA00022679"/>
    </source>
</evidence>
<sequence>MSRHGFGPLPARANAAYQTRNVMGRDTLYLNWGLWDAATAGFDAAALNLVRHLGRLAGIDARTRLLDVGFGFGDQLLDWCRHADLHHGVGLNLCPEQTAIASQRLAAAGFAHRVQVRVGDAVALPFDDASFDAVTAVECAFHFRTRPAFFAQAARVLRPGGRLVLADFIGPPASPNRRQRLGQFIAGRFWGFAPGSFCSAGDYRAQLAAAGFNAITLDDVTARVIVPGMRHARRRLWARDLRQRMQTSVWAGSVAAMTLSGLCGDPMPGAYVLVRAVKPE</sequence>
<name>A0A975CGN2_9BURK</name>
<dbReference type="PANTHER" id="PTHR44068:SF11">
    <property type="entry name" value="GERANYL DIPHOSPHATE 2-C-METHYLTRANSFERASE"/>
    <property type="match status" value="1"/>
</dbReference>
<dbReference type="AlphaFoldDB" id="A0A975CGN2"/>
<feature type="domain" description="Methyltransferase type 11" evidence="2">
    <location>
        <begin position="66"/>
        <end position="165"/>
    </location>
</feature>
<accession>A0A975CGN2</accession>
<dbReference type="Proteomes" id="UP000663903">
    <property type="component" value="Chromosome"/>
</dbReference>
<reference evidence="3" key="1">
    <citation type="submission" date="2021-03" db="EMBL/GenBank/DDBJ databases">
        <title>Ottowia sp. 27C isolated from the cloaca of a Giant Asian pond turtle (Heosemys grandis).</title>
        <authorList>
            <person name="Spergser J."/>
            <person name="Busse H.-J."/>
        </authorList>
    </citation>
    <scope>NUCLEOTIDE SEQUENCE</scope>
    <source>
        <strain evidence="3">27C</strain>
    </source>
</reference>
<dbReference type="InterPro" id="IPR050447">
    <property type="entry name" value="Erg6_SMT_methyltransf"/>
</dbReference>
<dbReference type="GO" id="GO:0032259">
    <property type="term" value="P:methylation"/>
    <property type="evidence" value="ECO:0007669"/>
    <property type="project" value="UniProtKB-KW"/>
</dbReference>
<dbReference type="GO" id="GO:0008757">
    <property type="term" value="F:S-adenosylmethionine-dependent methyltransferase activity"/>
    <property type="evidence" value="ECO:0007669"/>
    <property type="project" value="InterPro"/>
</dbReference>
<dbReference type="EMBL" id="CP071796">
    <property type="protein sequence ID" value="QTD45432.1"/>
    <property type="molecule type" value="Genomic_DNA"/>
</dbReference>
<dbReference type="RefSeq" id="WP_208009180.1">
    <property type="nucleotide sequence ID" value="NZ_CP071796.1"/>
</dbReference>